<dbReference type="EMBL" id="JAGQHS010000268">
    <property type="protein sequence ID" value="MCA9759122.1"/>
    <property type="molecule type" value="Genomic_DNA"/>
</dbReference>
<feature type="transmembrane region" description="Helical" evidence="1">
    <location>
        <begin position="76"/>
        <end position="98"/>
    </location>
</feature>
<feature type="transmembrane region" description="Helical" evidence="1">
    <location>
        <begin position="110"/>
        <end position="130"/>
    </location>
</feature>
<evidence type="ECO:0000256" key="1">
    <source>
        <dbReference type="SAM" id="Phobius"/>
    </source>
</evidence>
<gene>
    <name evidence="2" type="ORF">KDA27_25235</name>
</gene>
<evidence type="ECO:0000313" key="3">
    <source>
        <dbReference type="Proteomes" id="UP000739538"/>
    </source>
</evidence>
<dbReference type="Proteomes" id="UP000739538">
    <property type="component" value="Unassembled WGS sequence"/>
</dbReference>
<feature type="transmembrane region" description="Helical" evidence="1">
    <location>
        <begin position="26"/>
        <end position="56"/>
    </location>
</feature>
<feature type="transmembrane region" description="Helical" evidence="1">
    <location>
        <begin position="241"/>
        <end position="263"/>
    </location>
</feature>
<feature type="transmembrane region" description="Helical" evidence="1">
    <location>
        <begin position="204"/>
        <end position="229"/>
    </location>
</feature>
<accession>A0A956NGS8</accession>
<protein>
    <submittedName>
        <fullName evidence="2">Uncharacterized protein</fullName>
    </submittedName>
</protein>
<feature type="transmembrane region" description="Helical" evidence="1">
    <location>
        <begin position="326"/>
        <end position="345"/>
    </location>
</feature>
<organism evidence="2 3">
    <name type="scientific">Eiseniibacteriota bacterium</name>
    <dbReference type="NCBI Taxonomy" id="2212470"/>
    <lineage>
        <taxon>Bacteria</taxon>
        <taxon>Candidatus Eiseniibacteriota</taxon>
    </lineage>
</organism>
<keyword evidence="1" id="KW-0472">Membrane</keyword>
<feature type="transmembrane region" description="Helical" evidence="1">
    <location>
        <begin position="270"/>
        <end position="288"/>
    </location>
</feature>
<reference evidence="2" key="1">
    <citation type="submission" date="2020-04" db="EMBL/GenBank/DDBJ databases">
        <authorList>
            <person name="Zhang T."/>
        </authorList>
    </citation>
    <scope>NUCLEOTIDE SEQUENCE</scope>
    <source>
        <strain evidence="2">HKST-UBA02</strain>
    </source>
</reference>
<proteinExistence type="predicted"/>
<feature type="transmembrane region" description="Helical" evidence="1">
    <location>
        <begin position="158"/>
        <end position="183"/>
    </location>
</feature>
<name>A0A956NGS8_UNCEI</name>
<keyword evidence="1" id="KW-1133">Transmembrane helix</keyword>
<evidence type="ECO:0000313" key="2">
    <source>
        <dbReference type="EMBL" id="MCA9759122.1"/>
    </source>
</evidence>
<reference evidence="2" key="2">
    <citation type="journal article" date="2021" name="Microbiome">
        <title>Successional dynamics and alternative stable states in a saline activated sludge microbial community over 9 years.</title>
        <authorList>
            <person name="Wang Y."/>
            <person name="Ye J."/>
            <person name="Ju F."/>
            <person name="Liu L."/>
            <person name="Boyd J.A."/>
            <person name="Deng Y."/>
            <person name="Parks D.H."/>
            <person name="Jiang X."/>
            <person name="Yin X."/>
            <person name="Woodcroft B.J."/>
            <person name="Tyson G.W."/>
            <person name="Hugenholtz P."/>
            <person name="Polz M.F."/>
            <person name="Zhang T."/>
        </authorList>
    </citation>
    <scope>NUCLEOTIDE SEQUENCE</scope>
    <source>
        <strain evidence="2">HKST-UBA02</strain>
    </source>
</reference>
<keyword evidence="1" id="KW-0812">Transmembrane</keyword>
<dbReference type="AlphaFoldDB" id="A0A956NGS8"/>
<sequence length="352" mass="38005">MTDHTPPRLPISGYPERPPHDDRKTLLTVMGALLIACAGMMFLGGVFYAVVFPLLMRTVPGDEFGSGGWPFSTAMMLGYAVFMFAYGAAMMILGIGLIRARRWARAISLAGCWVYAVATLAGVCYLPFWMGRVTSVMTDSALGGDPSLEGMNPALFSMFMWGSTVFGLLTSLAIPVAGILLFRSESVAWTVQSRDPVPRWTDRLSTSALACGLVWLCSASHGPLTLAFFGGHMGDAVGLDGGLGVALLLLAVAGAAWIGWNTLRARPHSWLMNVVGTVLYGGVGTYLVSRLDFTQFYRAMMPENIPEEELASLYDMTDALYGNPSAFVAPTLLIVLAALGFLYWARPRFAPR</sequence>
<comment type="caution">
    <text evidence="2">The sequence shown here is derived from an EMBL/GenBank/DDBJ whole genome shotgun (WGS) entry which is preliminary data.</text>
</comment>